<sequence>MQTTFNYSSRYLSKRTRQYLKVTFAVFAGLVSTAKAQTSYELNTGWKCAPIADVKASGTTVSANTFTVNNWMSATVPGTVLTTLLNNKKVPDPFYGMNNERIKDIYNTGRDYYTYWFVKDFKEAAPVAGNQVYLNFRGVNYSCEIYLNGKKVNPQTHHGMFLRQSYNITSLLSKDGENRLAVLVYPPDPVGNPNGGQGGDGRIAKGVGLQYTAGWDWIQPMRDRNTGIWDKVTIEKTGAINIINPHVVTVVPGVRSVNGVQQPAIIKATAELQNATAKAVNGTLQYMLDGNLVKRSVTIPANSTQEIALGDFTLKNPKLWWPNGYGPQNLYDLKMQFLTDGTKLSDQETVSVGVRQITSDWSTETHSRYIMVNGQKVFIKGGNWIISDAMLRFTNARYDAEVRFHRDMNLNLIRVWGGALVERPEFYKACDKYGMLVFQDFWISGDADGKWLDPFKAEDQWTRRKYPDDHKLYLKSVADQIKLVRNHASLAIWCGGNETTPPEDILLAVRDTIMPKLDGTRWFVDYSNSDKMSLNTLGGNGDGPYGIQPLSAFWEARTYPFNSEVGSVGVSDYESLQRFIPKENLVAPQYSANGKTKTDSVWEYHKYIGYDAAIDPYGKAKDAKDFATKAQLVNYDQYRSLMEGFSSHMWSWYTGTIIWKTQNPWTAMRGQMYDYYLDPNACLYGLHNGSESLHAMYNPVTGMVSIINNGFEIKRDLMLAVSTIDMAGKDSLLTQLFVEAQPSTVKAFLPMKPAVDQSAKDKGVFLCLQILDKNKNKLSENIYWIADEHGIYSGLKDLQQAKLSTTARKSADGKIEVTLTNATKAPLAFFNRLSLVDPVTHKRILPVFYSDNYISVLPGDHKKVVLDYEPQAGQPMPLVSISGWNLAEQFIAVQ</sequence>
<comment type="similarity">
    <text evidence="1">Belongs to the glycosyl hydrolase 2 family.</text>
</comment>
<evidence type="ECO:0000259" key="6">
    <source>
        <dbReference type="Pfam" id="PF02836"/>
    </source>
</evidence>
<dbReference type="STRING" id="1302689.RG47T_4118"/>
<dbReference type="PANTHER" id="PTHR43536:SF1">
    <property type="entry name" value="MANNOSYLGLYCOPROTEIN ENDO-BETA-MANNOSIDASE"/>
    <property type="match status" value="1"/>
</dbReference>
<protein>
    <recommendedName>
        <fullName evidence="11">Glycosyl hydrolase</fullName>
    </recommendedName>
</protein>
<dbReference type="InterPro" id="IPR008979">
    <property type="entry name" value="Galactose-bd-like_sf"/>
</dbReference>
<keyword evidence="2" id="KW-0378">Hydrolase</keyword>
<dbReference type="InterPro" id="IPR013783">
    <property type="entry name" value="Ig-like_fold"/>
</dbReference>
<dbReference type="EMBL" id="MPPL01000001">
    <property type="protein sequence ID" value="OKS88646.1"/>
    <property type="molecule type" value="Genomic_DNA"/>
</dbReference>
<gene>
    <name evidence="9" type="ORF">RG47T_4118</name>
</gene>
<dbReference type="Gene3D" id="2.60.40.10">
    <property type="entry name" value="Immunoglobulins"/>
    <property type="match status" value="2"/>
</dbReference>
<dbReference type="InterPro" id="IPR041351">
    <property type="entry name" value="Ig_GlcNase"/>
</dbReference>
<dbReference type="Pfam" id="PF02836">
    <property type="entry name" value="Glyco_hydro_2_C"/>
    <property type="match status" value="1"/>
</dbReference>
<dbReference type="SUPFAM" id="SSF49785">
    <property type="entry name" value="Galactose-binding domain-like"/>
    <property type="match status" value="1"/>
</dbReference>
<dbReference type="SUPFAM" id="SSF49303">
    <property type="entry name" value="beta-Galactosidase/glucuronidase domain"/>
    <property type="match status" value="3"/>
</dbReference>
<dbReference type="InterPro" id="IPR017853">
    <property type="entry name" value="GH"/>
</dbReference>
<evidence type="ECO:0000256" key="1">
    <source>
        <dbReference type="ARBA" id="ARBA00007401"/>
    </source>
</evidence>
<dbReference type="PANTHER" id="PTHR43536">
    <property type="entry name" value="MANNOSYLGLYCOPROTEIN ENDO-BETA-MANNOSIDASE"/>
    <property type="match status" value="1"/>
</dbReference>
<dbReference type="InterPro" id="IPR043534">
    <property type="entry name" value="EBDG/EBM"/>
</dbReference>
<dbReference type="Proteomes" id="UP000186720">
    <property type="component" value="Unassembled WGS sequence"/>
</dbReference>
<feature type="domain" description="Beta-mannosidase-like galactose-binding" evidence="8">
    <location>
        <begin position="69"/>
        <end position="229"/>
    </location>
</feature>
<dbReference type="OrthoDB" id="9801077at2"/>
<evidence type="ECO:0000256" key="4">
    <source>
        <dbReference type="SAM" id="SignalP"/>
    </source>
</evidence>
<dbReference type="GO" id="GO:0005975">
    <property type="term" value="P:carbohydrate metabolic process"/>
    <property type="evidence" value="ECO:0007669"/>
    <property type="project" value="InterPro"/>
</dbReference>
<feature type="domain" description="Exo-beta-D-glucosaminidase Ig-fold" evidence="7">
    <location>
        <begin position="781"/>
        <end position="886"/>
    </location>
</feature>
<evidence type="ECO:0000259" key="8">
    <source>
        <dbReference type="Pfam" id="PF22666"/>
    </source>
</evidence>
<dbReference type="GO" id="GO:0004553">
    <property type="term" value="F:hydrolase activity, hydrolyzing O-glycosyl compounds"/>
    <property type="evidence" value="ECO:0007669"/>
    <property type="project" value="InterPro"/>
</dbReference>
<keyword evidence="4" id="KW-0732">Signal</keyword>
<evidence type="ECO:0000313" key="9">
    <source>
        <dbReference type="EMBL" id="OKS88646.1"/>
    </source>
</evidence>
<feature type="chain" id="PRO_5010184911" description="Glycosyl hydrolase" evidence="4">
    <location>
        <begin position="37"/>
        <end position="894"/>
    </location>
</feature>
<accession>A0A1Q6A3R4</accession>
<feature type="domain" description="Glycoside hydrolase family 2 immunoglobulin-like beta-sandwich" evidence="5">
    <location>
        <begin position="262"/>
        <end position="355"/>
    </location>
</feature>
<dbReference type="Gene3D" id="3.20.20.80">
    <property type="entry name" value="Glycosidases"/>
    <property type="match status" value="1"/>
</dbReference>
<evidence type="ECO:0000259" key="5">
    <source>
        <dbReference type="Pfam" id="PF00703"/>
    </source>
</evidence>
<dbReference type="InterPro" id="IPR036156">
    <property type="entry name" value="Beta-gal/glucu_dom_sf"/>
</dbReference>
<feature type="signal peptide" evidence="4">
    <location>
        <begin position="1"/>
        <end position="36"/>
    </location>
</feature>
<dbReference type="Gene3D" id="2.60.120.260">
    <property type="entry name" value="Galactose-binding domain-like"/>
    <property type="match status" value="1"/>
</dbReference>
<dbReference type="Pfam" id="PF18368">
    <property type="entry name" value="Ig_GlcNase"/>
    <property type="match status" value="1"/>
</dbReference>
<comment type="caution">
    <text evidence="9">The sequence shown here is derived from an EMBL/GenBank/DDBJ whole genome shotgun (WGS) entry which is preliminary data.</text>
</comment>
<evidence type="ECO:0000259" key="7">
    <source>
        <dbReference type="Pfam" id="PF18368"/>
    </source>
</evidence>
<keyword evidence="3" id="KW-0326">Glycosidase</keyword>
<dbReference type="InterPro" id="IPR006103">
    <property type="entry name" value="Glyco_hydro_2_cat"/>
</dbReference>
<organism evidence="9 10">
    <name type="scientific">Mucilaginibacter polytrichastri</name>
    <dbReference type="NCBI Taxonomy" id="1302689"/>
    <lineage>
        <taxon>Bacteria</taxon>
        <taxon>Pseudomonadati</taxon>
        <taxon>Bacteroidota</taxon>
        <taxon>Sphingobacteriia</taxon>
        <taxon>Sphingobacteriales</taxon>
        <taxon>Sphingobacteriaceae</taxon>
        <taxon>Mucilaginibacter</taxon>
    </lineage>
</organism>
<name>A0A1Q6A3R4_9SPHI</name>
<dbReference type="Pfam" id="PF00703">
    <property type="entry name" value="Glyco_hydro_2"/>
    <property type="match status" value="1"/>
</dbReference>
<evidence type="ECO:0000256" key="3">
    <source>
        <dbReference type="ARBA" id="ARBA00023295"/>
    </source>
</evidence>
<dbReference type="Pfam" id="PF22666">
    <property type="entry name" value="Glyco_hydro_2_N2"/>
    <property type="match status" value="1"/>
</dbReference>
<feature type="domain" description="Glycoside hydrolase family 2 catalytic" evidence="6">
    <location>
        <begin position="370"/>
        <end position="529"/>
    </location>
</feature>
<dbReference type="InterPro" id="IPR054593">
    <property type="entry name" value="Beta-mannosidase-like_N2"/>
</dbReference>
<evidence type="ECO:0000256" key="2">
    <source>
        <dbReference type="ARBA" id="ARBA00022801"/>
    </source>
</evidence>
<evidence type="ECO:0008006" key="11">
    <source>
        <dbReference type="Google" id="ProtNLM"/>
    </source>
</evidence>
<keyword evidence="10" id="KW-1185">Reference proteome</keyword>
<reference evidence="9 10" key="1">
    <citation type="submission" date="2016-11" db="EMBL/GenBank/DDBJ databases">
        <title>Whole Genome Sequencing of Mucilaginibacter polytrichastri RG4-7(T) isolated from the moss sample.</title>
        <authorList>
            <person name="Li Y."/>
        </authorList>
    </citation>
    <scope>NUCLEOTIDE SEQUENCE [LARGE SCALE GENOMIC DNA]</scope>
    <source>
        <strain evidence="9 10">RG4-7</strain>
    </source>
</reference>
<proteinExistence type="inferred from homology"/>
<evidence type="ECO:0000313" key="10">
    <source>
        <dbReference type="Proteomes" id="UP000186720"/>
    </source>
</evidence>
<dbReference type="SUPFAM" id="SSF51445">
    <property type="entry name" value="(Trans)glycosidases"/>
    <property type="match status" value="1"/>
</dbReference>
<dbReference type="InterPro" id="IPR006102">
    <property type="entry name" value="Ig-like_GH2"/>
</dbReference>
<dbReference type="AlphaFoldDB" id="A0A1Q6A3R4"/>
<dbReference type="RefSeq" id="WP_074491200.1">
    <property type="nucleotide sequence ID" value="NZ_FPAM01000025.1"/>
</dbReference>